<comment type="caution">
    <text evidence="1">The sequence shown here is derived from an EMBL/GenBank/DDBJ whole genome shotgun (WGS) entry which is preliminary data.</text>
</comment>
<organism evidence="1 2">
    <name type="scientific">Cyclotella atomus</name>
    <dbReference type="NCBI Taxonomy" id="382360"/>
    <lineage>
        <taxon>Eukaryota</taxon>
        <taxon>Sar</taxon>
        <taxon>Stramenopiles</taxon>
        <taxon>Ochrophyta</taxon>
        <taxon>Bacillariophyta</taxon>
        <taxon>Coscinodiscophyceae</taxon>
        <taxon>Thalassiosirophycidae</taxon>
        <taxon>Stephanodiscales</taxon>
        <taxon>Stephanodiscaceae</taxon>
        <taxon>Cyclotella</taxon>
    </lineage>
</organism>
<gene>
    <name evidence="1" type="ORF">ACHAWO_000438</name>
</gene>
<proteinExistence type="predicted"/>
<dbReference type="EMBL" id="JALLPJ020000778">
    <property type="protein sequence ID" value="KAL3783176.1"/>
    <property type="molecule type" value="Genomic_DNA"/>
</dbReference>
<reference evidence="1 2" key="1">
    <citation type="submission" date="2024-10" db="EMBL/GenBank/DDBJ databases">
        <title>Updated reference genomes for cyclostephanoid diatoms.</title>
        <authorList>
            <person name="Roberts W.R."/>
            <person name="Alverson A.J."/>
        </authorList>
    </citation>
    <scope>NUCLEOTIDE SEQUENCE [LARGE SCALE GENOMIC DNA]</scope>
    <source>
        <strain evidence="1 2">AJA010-31</strain>
    </source>
</reference>
<accession>A0ABD3P5P2</accession>
<dbReference type="AlphaFoldDB" id="A0ABD3P5P2"/>
<evidence type="ECO:0000313" key="1">
    <source>
        <dbReference type="EMBL" id="KAL3783176.1"/>
    </source>
</evidence>
<protein>
    <submittedName>
        <fullName evidence="1">Uncharacterized protein</fullName>
    </submittedName>
</protein>
<name>A0ABD3P5P2_9STRA</name>
<sequence>MAAFHYRPMHHLEILCSRHNAYSRQLSFSSRLFAVANSRHSFTDEDVIPGMPSSNDVAEPDQLGCKLAQLECPSPAATFIQQVTSFLEEETICYRQLGQNELHHVLQAYSNQVNTSRIDQMKTILNNRTLLFVGADTTSNLLDAPNNSFVLHLCPTLHLSSIQDMIMYSQYQSDGFKSTPETVASYAWLNAMLTNAFLHYSSNSTTPKTIDNPISSSSSSNKQLPIIHLHQDVWNRSPSIVQSRIKSKVGIHRSRIYARKTIATRIPKSVYLPFLETNHLWGGTSAKSGYGLYATTSENEQELVAVATFSSKRKVSRANSDYYSFELLRFCTKLDTTIVGGLTKLISAFVKHNTKSSNSSNRKDNGDNSIGIDIITSIDRDFGSNTWPNFETVDVMDPIPMFVGVDGIRRHGVGAGLVPLDLEDNSVDSFGACGLLRAGLPLGLVNDMNSQAHEDNDCSSWDMAAENGFHPVFDAGVERLMHVVRRPGTDDDLILADLWKQSVPRFVTEHYSSNRGIEQMIRCVRENKIL</sequence>
<keyword evidence="2" id="KW-1185">Reference proteome</keyword>
<evidence type="ECO:0000313" key="2">
    <source>
        <dbReference type="Proteomes" id="UP001530400"/>
    </source>
</evidence>
<dbReference type="Proteomes" id="UP001530400">
    <property type="component" value="Unassembled WGS sequence"/>
</dbReference>